<gene>
    <name evidence="2" type="ORF">P7K49_015184</name>
</gene>
<keyword evidence="3" id="KW-1185">Reference proteome</keyword>
<dbReference type="Proteomes" id="UP001266305">
    <property type="component" value="Unassembled WGS sequence"/>
</dbReference>
<evidence type="ECO:0000313" key="3">
    <source>
        <dbReference type="Proteomes" id="UP001266305"/>
    </source>
</evidence>
<accession>A0ABQ9V910</accession>
<feature type="region of interest" description="Disordered" evidence="1">
    <location>
        <begin position="33"/>
        <end position="56"/>
    </location>
</feature>
<sequence>MSATREKLRANLCIFCYSAPNRTSSLAAIAPTVPSVQERREPSPKLVPSPENCLPPAPVEGTLMGGGMRAGPEGPSLGMVAFPPPSCSPIHRSLTLDAASGCQEGVATGGLDTSMPTKGPASLLIPALGPSLLSPRAPGHKWDWILGFHCRSPPHLRLMAQPCELGVEVGVRTLQP</sequence>
<evidence type="ECO:0000313" key="2">
    <source>
        <dbReference type="EMBL" id="KAK2105670.1"/>
    </source>
</evidence>
<feature type="non-terminal residue" evidence="2">
    <location>
        <position position="176"/>
    </location>
</feature>
<protein>
    <submittedName>
        <fullName evidence="2">Uncharacterized protein</fullName>
    </submittedName>
</protein>
<dbReference type="EMBL" id="JASSZA010000007">
    <property type="protein sequence ID" value="KAK2105670.1"/>
    <property type="molecule type" value="Genomic_DNA"/>
</dbReference>
<name>A0ABQ9V910_SAGOE</name>
<reference evidence="2 3" key="1">
    <citation type="submission" date="2023-05" db="EMBL/GenBank/DDBJ databases">
        <title>B98-5 Cell Line De Novo Hybrid Assembly: An Optical Mapping Approach.</title>
        <authorList>
            <person name="Kananen K."/>
            <person name="Auerbach J.A."/>
            <person name="Kautto E."/>
            <person name="Blachly J.S."/>
        </authorList>
    </citation>
    <scope>NUCLEOTIDE SEQUENCE [LARGE SCALE GENOMIC DNA]</scope>
    <source>
        <strain evidence="2">B95-8</strain>
        <tissue evidence="2">Cell line</tissue>
    </source>
</reference>
<evidence type="ECO:0000256" key="1">
    <source>
        <dbReference type="SAM" id="MobiDB-lite"/>
    </source>
</evidence>
<comment type="caution">
    <text evidence="2">The sequence shown here is derived from an EMBL/GenBank/DDBJ whole genome shotgun (WGS) entry which is preliminary data.</text>
</comment>
<proteinExistence type="predicted"/>
<organism evidence="2 3">
    <name type="scientific">Saguinus oedipus</name>
    <name type="common">Cotton-top tamarin</name>
    <name type="synonym">Oedipomidas oedipus</name>
    <dbReference type="NCBI Taxonomy" id="9490"/>
    <lineage>
        <taxon>Eukaryota</taxon>
        <taxon>Metazoa</taxon>
        <taxon>Chordata</taxon>
        <taxon>Craniata</taxon>
        <taxon>Vertebrata</taxon>
        <taxon>Euteleostomi</taxon>
        <taxon>Mammalia</taxon>
        <taxon>Eutheria</taxon>
        <taxon>Euarchontoglires</taxon>
        <taxon>Primates</taxon>
        <taxon>Haplorrhini</taxon>
        <taxon>Platyrrhini</taxon>
        <taxon>Cebidae</taxon>
        <taxon>Callitrichinae</taxon>
        <taxon>Saguinus</taxon>
    </lineage>
</organism>